<evidence type="ECO:0000313" key="4">
    <source>
        <dbReference type="EMBL" id="RNL89144.1"/>
    </source>
</evidence>
<accession>A0A3N0EMU2</accession>
<feature type="signal peptide" evidence="3">
    <location>
        <begin position="1"/>
        <end position="22"/>
    </location>
</feature>
<keyword evidence="1" id="KW-0479">Metal-binding</keyword>
<dbReference type="InterPro" id="IPR012334">
    <property type="entry name" value="Pectin_lyas_fold"/>
</dbReference>
<dbReference type="InterPro" id="IPR011050">
    <property type="entry name" value="Pectin_lyase_fold/virulence"/>
</dbReference>
<feature type="chain" id="PRO_5018264891" evidence="3">
    <location>
        <begin position="23"/>
        <end position="821"/>
    </location>
</feature>
<comment type="caution">
    <text evidence="4">The sequence shown here is derived from an EMBL/GenBank/DDBJ whole genome shotgun (WGS) entry which is preliminary data.</text>
</comment>
<dbReference type="Gene3D" id="2.60.40.10">
    <property type="entry name" value="Immunoglobulins"/>
    <property type="match status" value="1"/>
</dbReference>
<dbReference type="InterPro" id="IPR013783">
    <property type="entry name" value="Ig-like_fold"/>
</dbReference>
<name>A0A3N0EMU2_SINP1</name>
<organism evidence="4 5">
    <name type="scientific">Sinomicrobium pectinilyticum</name>
    <dbReference type="NCBI Taxonomy" id="1084421"/>
    <lineage>
        <taxon>Bacteria</taxon>
        <taxon>Pseudomonadati</taxon>
        <taxon>Bacteroidota</taxon>
        <taxon>Flavobacteriia</taxon>
        <taxon>Flavobacteriales</taxon>
        <taxon>Flavobacteriaceae</taxon>
        <taxon>Sinomicrobium</taxon>
    </lineage>
</organism>
<dbReference type="Proteomes" id="UP000267469">
    <property type="component" value="Unassembled WGS sequence"/>
</dbReference>
<dbReference type="PANTHER" id="PTHR42970:SF1">
    <property type="entry name" value="PECTATE LYASE C-RELATED"/>
    <property type="match status" value="1"/>
</dbReference>
<dbReference type="Gene3D" id="2.160.20.10">
    <property type="entry name" value="Single-stranded right-handed beta-helix, Pectin lyase-like"/>
    <property type="match status" value="1"/>
</dbReference>
<dbReference type="AlphaFoldDB" id="A0A3N0EMU2"/>
<dbReference type="InterPro" id="IPR052063">
    <property type="entry name" value="Polysaccharide_Lyase_1"/>
</dbReference>
<dbReference type="OrthoDB" id="8737820at2"/>
<evidence type="ECO:0000256" key="1">
    <source>
        <dbReference type="ARBA" id="ARBA00022723"/>
    </source>
</evidence>
<sequence length="821" mass="90479">MKTLVRNTVTMLLLSLILLTGVQCTKQQNKSEKQPLKIDFDFAGRKQEEVHYPGYASWVVEEGTESGKQLEGVTLHLQGEISSSWYKTGIQQGGENLLINDGLRAKNNVTLTIGGLREGEHSLLVFHNTFDSPEAREFRPVKIYVNGELMENVKPSNRALHLTDATMSYLTFTAEKGKDVVVRFETGTGTGISNENLVINGLEIDMPNKMKQVYDPEPAHNDLHVPGEEYRLSWDAPQGSSSYHVYLGTDKNAVAGATTGSPEYLGETGEQSFPVGKLYSMQTCFWRVDVTDSNGETTPGAIWSFRPAQPAFPGAEGYGRYAIGGRGGKVVEVTNLNDSGPGSLREAVTNDIGPRTIVFAVSGNIKLKSRLVVNQPYITIAGQTAPGKGICISRAPVGLTGDDGIIRFLRVRVGAGRTYDGMGLTGANHSIIDHCSISWTIDEGFSSRGAHNITLQNTLISEALNVAGHGKYQEGKMHGYAASIGGDIGSFHHNLLAHNYGRNWSIAGGINGDGYYTGRLDIRNNVVYNWGHRATDGGANQVNFVGNYYKPGPSTDFFYALNAQHEGVGLGKQQYFFDKNVMTGYFDESSQEKGRTISISGMAQIDYETYVEKPFFVPHVKTHTARQAYKNVLSDVGANQPQTDMHDKRIIRETRDSTYTYKGSISGLAGMIDTHEDVGGWEDYPEEKRPDDWDTDHDGLPDWWEKARGLNPRSAKGDFTDTNTDSDKDGYTEMDQYLDWMARPHYFISPGEKITISGEDLFAGYDDHPEYNIPEQDTMKITAENGKITAVAVKPGFAGFEVEVKDAAGDTMRRKVNVFVK</sequence>
<keyword evidence="5" id="KW-1185">Reference proteome</keyword>
<evidence type="ECO:0000313" key="5">
    <source>
        <dbReference type="Proteomes" id="UP000267469"/>
    </source>
</evidence>
<evidence type="ECO:0000256" key="2">
    <source>
        <dbReference type="ARBA" id="ARBA00023180"/>
    </source>
</evidence>
<gene>
    <name evidence="4" type="ORF">ED312_07525</name>
</gene>
<proteinExistence type="predicted"/>
<dbReference type="RefSeq" id="WP_123215399.1">
    <property type="nucleotide sequence ID" value="NZ_RJTM01000047.1"/>
</dbReference>
<protein>
    <submittedName>
        <fullName evidence="4">T9SS C-terminal target domain-containing protein</fullName>
    </submittedName>
</protein>
<dbReference type="PANTHER" id="PTHR42970">
    <property type="entry name" value="PECTATE LYASE C-RELATED"/>
    <property type="match status" value="1"/>
</dbReference>
<dbReference type="GO" id="GO:0046872">
    <property type="term" value="F:metal ion binding"/>
    <property type="evidence" value="ECO:0007669"/>
    <property type="project" value="UniProtKB-KW"/>
</dbReference>
<reference evidence="4 5" key="1">
    <citation type="submission" date="2018-10" db="EMBL/GenBank/DDBJ databases">
        <title>Sinomicrobium pectinilyticum sp. nov., a pectinase-producing bacterium isolated from alkaline and saline soil, and emended description of the genus Sinomicrobium.</title>
        <authorList>
            <person name="Cheng B."/>
            <person name="Li C."/>
            <person name="Lai Q."/>
            <person name="Du M."/>
            <person name="Shao Z."/>
            <person name="Xu P."/>
            <person name="Yang C."/>
        </authorList>
    </citation>
    <scope>NUCLEOTIDE SEQUENCE [LARGE SCALE GENOMIC DNA]</scope>
    <source>
        <strain evidence="4 5">5DNS001</strain>
    </source>
</reference>
<dbReference type="EMBL" id="RJTM01000047">
    <property type="protein sequence ID" value="RNL89144.1"/>
    <property type="molecule type" value="Genomic_DNA"/>
</dbReference>
<keyword evidence="3" id="KW-0732">Signal</keyword>
<evidence type="ECO:0000256" key="3">
    <source>
        <dbReference type="SAM" id="SignalP"/>
    </source>
</evidence>
<dbReference type="SUPFAM" id="SSF51126">
    <property type="entry name" value="Pectin lyase-like"/>
    <property type="match status" value="1"/>
</dbReference>
<keyword evidence="2" id="KW-0325">Glycoprotein</keyword>